<proteinExistence type="predicted"/>
<dbReference type="KEGG" id="ovi:T265_11775"/>
<dbReference type="EMBL" id="KL597203">
    <property type="protein sequence ID" value="KER19458.1"/>
    <property type="molecule type" value="Genomic_DNA"/>
</dbReference>
<dbReference type="RefSeq" id="XP_009176794.1">
    <property type="nucleotide sequence ID" value="XM_009178530.1"/>
</dbReference>
<keyword evidence="3" id="KW-1185">Reference proteome</keyword>
<evidence type="ECO:0000313" key="3">
    <source>
        <dbReference type="Proteomes" id="UP000054324"/>
    </source>
</evidence>
<dbReference type="Proteomes" id="UP000054324">
    <property type="component" value="Unassembled WGS sequence"/>
</dbReference>
<name>A0A074YXR0_OPIVI</name>
<reference evidence="2 3" key="1">
    <citation type="submission" date="2013-11" db="EMBL/GenBank/DDBJ databases">
        <title>Opisthorchis viverrini - life in the bile duct.</title>
        <authorList>
            <person name="Young N.D."/>
            <person name="Nagarajan N."/>
            <person name="Lin S.J."/>
            <person name="Korhonen P.K."/>
            <person name="Jex A.R."/>
            <person name="Hall R.S."/>
            <person name="Safavi-Hemami H."/>
            <person name="Kaewkong W."/>
            <person name="Bertrand D."/>
            <person name="Gao S."/>
            <person name="Seet Q."/>
            <person name="Wongkham S."/>
            <person name="Teh B.T."/>
            <person name="Wongkham C."/>
            <person name="Intapan P.M."/>
            <person name="Maleewong W."/>
            <person name="Yang X."/>
            <person name="Hu M."/>
            <person name="Wang Z."/>
            <person name="Hofmann A."/>
            <person name="Sternberg P.W."/>
            <person name="Tan P."/>
            <person name="Wang J."/>
            <person name="Gasser R.B."/>
        </authorList>
    </citation>
    <scope>NUCLEOTIDE SEQUENCE [LARGE SCALE GENOMIC DNA]</scope>
</reference>
<dbReference type="AlphaFoldDB" id="A0A074YXR0"/>
<organism evidence="2 3">
    <name type="scientific">Opisthorchis viverrini</name>
    <name type="common">Southeast Asian liver fluke</name>
    <dbReference type="NCBI Taxonomy" id="6198"/>
    <lineage>
        <taxon>Eukaryota</taxon>
        <taxon>Metazoa</taxon>
        <taxon>Spiralia</taxon>
        <taxon>Lophotrochozoa</taxon>
        <taxon>Platyhelminthes</taxon>
        <taxon>Trematoda</taxon>
        <taxon>Digenea</taxon>
        <taxon>Opisthorchiida</taxon>
        <taxon>Opisthorchiata</taxon>
        <taxon>Opisthorchiidae</taxon>
        <taxon>Opisthorchis</taxon>
    </lineage>
</organism>
<gene>
    <name evidence="2" type="ORF">T265_11775</name>
</gene>
<accession>A0A074YXR0</accession>
<protein>
    <submittedName>
        <fullName evidence="2">Uncharacterized protein</fullName>
    </submittedName>
</protein>
<sequence>MTGSMEVIVSVIHSDHHFVCRKAIPFSQATKKQPIGVHVRKSASGQKSVCINDCPTRTKMGLWEMVLLILTMDSGETISTTWSKADMDLAKLSVTDGFGSFMESTLSQTSSSPDCAKLVQVDGTGLSAGKIFAPSALSWALTGNTDGAVSVSSRSPSDLPSVALFRSQTMQRSAVAPPAPAASPEGSTWAEILSGCPILRRSSQDPRVNSEYGPQSTTSRRKQSAAVDKRHAPPKKFSTVPCKNSRPDVIEVVVKVTAENKSFNVPVDTGSSGGYIPDTDVRKNPWLIYPFNVDITEASLPPDHC</sequence>
<feature type="region of interest" description="Disordered" evidence="1">
    <location>
        <begin position="200"/>
        <end position="241"/>
    </location>
</feature>
<evidence type="ECO:0000313" key="2">
    <source>
        <dbReference type="EMBL" id="KER19458.1"/>
    </source>
</evidence>
<evidence type="ECO:0000256" key="1">
    <source>
        <dbReference type="SAM" id="MobiDB-lite"/>
    </source>
</evidence>
<dbReference type="GeneID" id="20325943"/>
<dbReference type="CTD" id="20325943"/>